<dbReference type="EMBL" id="DSMG01000207">
    <property type="protein sequence ID" value="HDX33844.1"/>
    <property type="molecule type" value="Genomic_DNA"/>
</dbReference>
<dbReference type="InterPro" id="IPR018551">
    <property type="entry name" value="DUF2007"/>
</dbReference>
<proteinExistence type="predicted"/>
<dbReference type="AlphaFoldDB" id="A0A7C1JGA2"/>
<dbReference type="Pfam" id="PF09413">
    <property type="entry name" value="DUF2007"/>
    <property type="match status" value="1"/>
</dbReference>
<reference evidence="2" key="1">
    <citation type="journal article" date="2020" name="mSystems">
        <title>Genome- and Community-Level Interaction Insights into Carbon Utilization and Element Cycling Functions of Hydrothermarchaeota in Hydrothermal Sediment.</title>
        <authorList>
            <person name="Zhou Z."/>
            <person name="Liu Y."/>
            <person name="Xu W."/>
            <person name="Pan J."/>
            <person name="Luo Z.H."/>
            <person name="Li M."/>
        </authorList>
    </citation>
    <scope>NUCLEOTIDE SEQUENCE [LARGE SCALE GENOMIC DNA]</scope>
    <source>
        <strain evidence="2">SpSt-289</strain>
    </source>
</reference>
<protein>
    <recommendedName>
        <fullName evidence="1">DUF2007 domain-containing protein</fullName>
    </recommendedName>
</protein>
<feature type="domain" description="DUF2007" evidence="1">
    <location>
        <begin position="46"/>
        <end position="108"/>
    </location>
</feature>
<sequence length="121" mass="12674">MSAWIDRLPGFFRRSAEEKLAVCNQTASANASTTAGGDSINELVVVWEAAHLMEAQVVKGRLESEGIPALIRGEALAAIYGLTTGHLAAAQVLVPAPLAEKALALLSSQEEEDASSEALDD</sequence>
<evidence type="ECO:0000313" key="2">
    <source>
        <dbReference type="EMBL" id="HDX33844.1"/>
    </source>
</evidence>
<accession>A0A7C1JGA2</accession>
<comment type="caution">
    <text evidence="2">The sequence shown here is derived from an EMBL/GenBank/DDBJ whole genome shotgun (WGS) entry which is preliminary data.</text>
</comment>
<evidence type="ECO:0000259" key="1">
    <source>
        <dbReference type="Pfam" id="PF09413"/>
    </source>
</evidence>
<name>A0A7C1JGA2_9CHLR</name>
<organism evidence="2">
    <name type="scientific">Caldilinea aerophila</name>
    <dbReference type="NCBI Taxonomy" id="133453"/>
    <lineage>
        <taxon>Bacteria</taxon>
        <taxon>Bacillati</taxon>
        <taxon>Chloroflexota</taxon>
        <taxon>Caldilineae</taxon>
        <taxon>Caldilineales</taxon>
        <taxon>Caldilineaceae</taxon>
        <taxon>Caldilinea</taxon>
    </lineage>
</organism>
<gene>
    <name evidence="2" type="ORF">ENQ20_20530</name>
</gene>